<name>A0AAV5HV84_9ROSI</name>
<evidence type="ECO:0000313" key="1">
    <source>
        <dbReference type="EMBL" id="GKU89612.1"/>
    </source>
</evidence>
<organism evidence="1 2">
    <name type="scientific">Rubroshorea leprosula</name>
    <dbReference type="NCBI Taxonomy" id="152421"/>
    <lineage>
        <taxon>Eukaryota</taxon>
        <taxon>Viridiplantae</taxon>
        <taxon>Streptophyta</taxon>
        <taxon>Embryophyta</taxon>
        <taxon>Tracheophyta</taxon>
        <taxon>Spermatophyta</taxon>
        <taxon>Magnoliopsida</taxon>
        <taxon>eudicotyledons</taxon>
        <taxon>Gunneridae</taxon>
        <taxon>Pentapetalae</taxon>
        <taxon>rosids</taxon>
        <taxon>malvids</taxon>
        <taxon>Malvales</taxon>
        <taxon>Dipterocarpaceae</taxon>
        <taxon>Rubroshorea</taxon>
    </lineage>
</organism>
<protein>
    <submittedName>
        <fullName evidence="1">Uncharacterized protein</fullName>
    </submittedName>
</protein>
<evidence type="ECO:0000313" key="2">
    <source>
        <dbReference type="Proteomes" id="UP001054252"/>
    </source>
</evidence>
<comment type="caution">
    <text evidence="1">The sequence shown here is derived from an EMBL/GenBank/DDBJ whole genome shotgun (WGS) entry which is preliminary data.</text>
</comment>
<dbReference type="Proteomes" id="UP001054252">
    <property type="component" value="Unassembled WGS sequence"/>
</dbReference>
<keyword evidence="2" id="KW-1185">Reference proteome</keyword>
<gene>
    <name evidence="1" type="ORF">SLEP1_g3733</name>
</gene>
<proteinExistence type="predicted"/>
<dbReference type="AlphaFoldDB" id="A0AAV5HV84"/>
<dbReference type="EMBL" id="BPVZ01000003">
    <property type="protein sequence ID" value="GKU89612.1"/>
    <property type="molecule type" value="Genomic_DNA"/>
</dbReference>
<sequence length="102" mass="11335">MWWQRVIVDPDNGNSTKDNGRGTTGRLDKLIQLAQSFAQVVVSSGIQKDGSIVCKRPLGEKEKEKLMDNGDMVINMMFDTKDKVGFDVRHDGPGRLAEDGKL</sequence>
<accession>A0AAV5HV84</accession>
<reference evidence="1 2" key="1">
    <citation type="journal article" date="2021" name="Commun. Biol.">
        <title>The genome of Shorea leprosula (Dipterocarpaceae) highlights the ecological relevance of drought in aseasonal tropical rainforests.</title>
        <authorList>
            <person name="Ng K.K.S."/>
            <person name="Kobayashi M.J."/>
            <person name="Fawcett J.A."/>
            <person name="Hatakeyama M."/>
            <person name="Paape T."/>
            <person name="Ng C.H."/>
            <person name="Ang C.C."/>
            <person name="Tnah L.H."/>
            <person name="Lee C.T."/>
            <person name="Nishiyama T."/>
            <person name="Sese J."/>
            <person name="O'Brien M.J."/>
            <person name="Copetti D."/>
            <person name="Mohd Noor M.I."/>
            <person name="Ong R.C."/>
            <person name="Putra M."/>
            <person name="Sireger I.Z."/>
            <person name="Indrioko S."/>
            <person name="Kosugi Y."/>
            <person name="Izuno A."/>
            <person name="Isagi Y."/>
            <person name="Lee S.L."/>
            <person name="Shimizu K.K."/>
        </authorList>
    </citation>
    <scope>NUCLEOTIDE SEQUENCE [LARGE SCALE GENOMIC DNA]</scope>
    <source>
        <strain evidence="1">214</strain>
    </source>
</reference>